<dbReference type="PANTHER" id="PTHR31290">
    <property type="entry name" value="UV-DAMAGE ENDONUCLEASE"/>
    <property type="match status" value="1"/>
</dbReference>
<keyword evidence="6" id="KW-0234">DNA repair</keyword>
<dbReference type="Gene3D" id="3.20.20.150">
    <property type="entry name" value="Divalent-metal-dependent TIM barrel enzymes"/>
    <property type="match status" value="1"/>
</dbReference>
<dbReference type="PANTHER" id="PTHR31290:SF5">
    <property type="entry name" value="UV-DAMAGE ENDONUCLEASE"/>
    <property type="match status" value="1"/>
</dbReference>
<keyword evidence="4" id="KW-0228">DNA excision</keyword>
<dbReference type="GO" id="GO:0009411">
    <property type="term" value="P:response to UV"/>
    <property type="evidence" value="ECO:0007669"/>
    <property type="project" value="InterPro"/>
</dbReference>
<dbReference type="InterPro" id="IPR036237">
    <property type="entry name" value="Xyl_isomerase-like_sf"/>
</dbReference>
<dbReference type="InterPro" id="IPR004601">
    <property type="entry name" value="UvdE"/>
</dbReference>
<organism evidence="8 9">
    <name type="scientific">Tilletia horrida</name>
    <dbReference type="NCBI Taxonomy" id="155126"/>
    <lineage>
        <taxon>Eukaryota</taxon>
        <taxon>Fungi</taxon>
        <taxon>Dikarya</taxon>
        <taxon>Basidiomycota</taxon>
        <taxon>Ustilaginomycotina</taxon>
        <taxon>Exobasidiomycetes</taxon>
        <taxon>Tilletiales</taxon>
        <taxon>Tilletiaceae</taxon>
        <taxon>Tilletia</taxon>
    </lineage>
</organism>
<keyword evidence="3" id="KW-0227">DNA damage</keyword>
<keyword evidence="1" id="KW-0540">Nuclease</keyword>
<evidence type="ECO:0000256" key="3">
    <source>
        <dbReference type="ARBA" id="ARBA00022763"/>
    </source>
</evidence>
<evidence type="ECO:0000256" key="5">
    <source>
        <dbReference type="ARBA" id="ARBA00022801"/>
    </source>
</evidence>
<feature type="compositionally biased region" description="Basic residues" evidence="7">
    <location>
        <begin position="103"/>
        <end position="113"/>
    </location>
</feature>
<feature type="compositionally biased region" description="Acidic residues" evidence="7">
    <location>
        <begin position="635"/>
        <end position="651"/>
    </location>
</feature>
<keyword evidence="9" id="KW-1185">Reference proteome</keyword>
<dbReference type="EMBL" id="JAPDMZ010000128">
    <property type="protein sequence ID" value="KAK0548782.1"/>
    <property type="molecule type" value="Genomic_DNA"/>
</dbReference>
<evidence type="ECO:0000313" key="9">
    <source>
        <dbReference type="Proteomes" id="UP001176517"/>
    </source>
</evidence>
<reference evidence="8" key="1">
    <citation type="journal article" date="2023" name="PhytoFront">
        <title>Draft Genome Resources of Seven Strains of Tilletia horrida, Causal Agent of Kernel Smut of Rice.</title>
        <authorList>
            <person name="Khanal S."/>
            <person name="Antony Babu S."/>
            <person name="Zhou X.G."/>
        </authorList>
    </citation>
    <scope>NUCLEOTIDE SEQUENCE</scope>
    <source>
        <strain evidence="8">TX6</strain>
    </source>
</reference>
<feature type="compositionally biased region" description="Basic and acidic residues" evidence="7">
    <location>
        <begin position="617"/>
        <end position="626"/>
    </location>
</feature>
<feature type="region of interest" description="Disordered" evidence="7">
    <location>
        <begin position="52"/>
        <end position="173"/>
    </location>
</feature>
<dbReference type="GO" id="GO:0006289">
    <property type="term" value="P:nucleotide-excision repair"/>
    <property type="evidence" value="ECO:0007669"/>
    <property type="project" value="InterPro"/>
</dbReference>
<feature type="compositionally biased region" description="Basic and acidic residues" evidence="7">
    <location>
        <begin position="187"/>
        <end position="202"/>
    </location>
</feature>
<feature type="compositionally biased region" description="Basic residues" evidence="7">
    <location>
        <begin position="162"/>
        <end position="173"/>
    </location>
</feature>
<feature type="region of interest" description="Disordered" evidence="7">
    <location>
        <begin position="617"/>
        <end position="651"/>
    </location>
</feature>
<evidence type="ECO:0000256" key="7">
    <source>
        <dbReference type="SAM" id="MobiDB-lite"/>
    </source>
</evidence>
<evidence type="ECO:0000313" key="8">
    <source>
        <dbReference type="EMBL" id="KAK0548782.1"/>
    </source>
</evidence>
<dbReference type="Proteomes" id="UP001176517">
    <property type="component" value="Unassembled WGS sequence"/>
</dbReference>
<protein>
    <recommendedName>
        <fullName evidence="10">UV-damage endonuclease</fullName>
    </recommendedName>
</protein>
<dbReference type="NCBIfam" id="TIGR00629">
    <property type="entry name" value="uvde"/>
    <property type="match status" value="1"/>
</dbReference>
<dbReference type="GO" id="GO:0005634">
    <property type="term" value="C:nucleus"/>
    <property type="evidence" value="ECO:0007669"/>
    <property type="project" value="TreeGrafter"/>
</dbReference>
<feature type="region of interest" description="Disordered" evidence="7">
    <location>
        <begin position="186"/>
        <end position="205"/>
    </location>
</feature>
<dbReference type="AlphaFoldDB" id="A0AAN6JSX6"/>
<evidence type="ECO:0000256" key="6">
    <source>
        <dbReference type="ARBA" id="ARBA00023204"/>
    </source>
</evidence>
<evidence type="ECO:0000256" key="1">
    <source>
        <dbReference type="ARBA" id="ARBA00022722"/>
    </source>
</evidence>
<evidence type="ECO:0000256" key="4">
    <source>
        <dbReference type="ARBA" id="ARBA00022769"/>
    </source>
</evidence>
<feature type="compositionally biased region" description="Basic residues" evidence="7">
    <location>
        <begin position="126"/>
        <end position="137"/>
    </location>
</feature>
<accession>A0AAN6JSX6</accession>
<dbReference type="SUPFAM" id="SSF51658">
    <property type="entry name" value="Xylose isomerase-like"/>
    <property type="match status" value="1"/>
</dbReference>
<keyword evidence="5" id="KW-0378">Hydrolase</keyword>
<name>A0AAN6JSX6_9BASI</name>
<evidence type="ECO:0000256" key="2">
    <source>
        <dbReference type="ARBA" id="ARBA00022759"/>
    </source>
</evidence>
<feature type="region of interest" description="Disordered" evidence="7">
    <location>
        <begin position="566"/>
        <end position="598"/>
    </location>
</feature>
<dbReference type="GO" id="GO:0004519">
    <property type="term" value="F:endonuclease activity"/>
    <property type="evidence" value="ECO:0007669"/>
    <property type="project" value="UniProtKB-KW"/>
</dbReference>
<dbReference type="GO" id="GO:0016787">
    <property type="term" value="F:hydrolase activity"/>
    <property type="evidence" value="ECO:0007669"/>
    <property type="project" value="UniProtKB-KW"/>
</dbReference>
<dbReference type="Pfam" id="PF03851">
    <property type="entry name" value="UvdE"/>
    <property type="match status" value="1"/>
</dbReference>
<evidence type="ECO:0008006" key="10">
    <source>
        <dbReference type="Google" id="ProtNLM"/>
    </source>
</evidence>
<sequence>MGGRRSQRKDSSAAFTAIARQVEVENSDPIAEADSSPVLEVAVAGATAELGTSKRGRRNISTAAVIPKTEGGVRTINVAPGSDSELSDLSPGSSEADSAPPPPRKKRATRKKVKAEDDDDSISTKTTKRTPGKKRKGKGDEDEQAVDEDDADFASSEDGSPKKLKKKRTPRKPKVVEPVVYEIPDVPSRDFRTEGGPDRAQERSNGYTGRLGYACLNTILRASKPSVFSSRTTRIKTIDEKGLDFVRELALTNVRDIIPMLEWNEAHGIRFMRLSSEMFPFATHLQYGYDFVGFAKEELAKAGAVARRLGHRLTMHPGQFCQLGTPKTDVLEASLRELDMHAAILDGLGMDQDSVMILHGGGVYGDREGTVARIKDTIQNRLSPSARARLVLENDEMSYSVEELLPICKEFKVPLVLDFHHDMLRPSSRPTSELIPEILEIWKERGIKPKFHLSEPRPGSKTHRERRAHSDRCTHLPADLPADADLMIEAKDKEQAVFELYRIYNLVDVKPFWSDLRPPAENQTTATAGRKRGVLSSQTSKATLTEQDKALRTLIKAKKVERKLARKRAIAEGRTPPPEGDSDLDDWTPAKDRPPVATQVEVLEEMRREADFIRNELRQGRDRRAYGDQGSEAGDGAELDENMEEQATEIV</sequence>
<dbReference type="GO" id="GO:0005739">
    <property type="term" value="C:mitochondrion"/>
    <property type="evidence" value="ECO:0007669"/>
    <property type="project" value="TreeGrafter"/>
</dbReference>
<feature type="compositionally biased region" description="Acidic residues" evidence="7">
    <location>
        <begin position="140"/>
        <end position="152"/>
    </location>
</feature>
<dbReference type="GO" id="GO:0043504">
    <property type="term" value="P:mitochondrial DNA repair"/>
    <property type="evidence" value="ECO:0007669"/>
    <property type="project" value="TreeGrafter"/>
</dbReference>
<comment type="caution">
    <text evidence="8">The sequence shown here is derived from an EMBL/GenBank/DDBJ whole genome shotgun (WGS) entry which is preliminary data.</text>
</comment>
<feature type="region of interest" description="Disordered" evidence="7">
    <location>
        <begin position="452"/>
        <end position="471"/>
    </location>
</feature>
<gene>
    <name evidence="8" type="ORF">OC846_004356</name>
</gene>
<keyword evidence="2" id="KW-0255">Endonuclease</keyword>
<proteinExistence type="predicted"/>
<feature type="region of interest" description="Disordered" evidence="7">
    <location>
        <begin position="517"/>
        <end position="541"/>
    </location>
</feature>